<evidence type="ECO:0000313" key="11">
    <source>
        <dbReference type="Proteomes" id="UP000568839"/>
    </source>
</evidence>
<evidence type="ECO:0000256" key="2">
    <source>
        <dbReference type="ARBA" id="ARBA00007886"/>
    </source>
</evidence>
<evidence type="ECO:0000259" key="9">
    <source>
        <dbReference type="Pfam" id="PF25198"/>
    </source>
</evidence>
<dbReference type="GO" id="GO:0016020">
    <property type="term" value="C:membrane"/>
    <property type="evidence" value="ECO:0007669"/>
    <property type="project" value="UniProtKB-SubCell"/>
</dbReference>
<dbReference type="InterPro" id="IPR057336">
    <property type="entry name" value="GerAC_N"/>
</dbReference>
<dbReference type="EMBL" id="JACHHJ010000001">
    <property type="protein sequence ID" value="MBB6448068.1"/>
    <property type="molecule type" value="Genomic_DNA"/>
</dbReference>
<comment type="similarity">
    <text evidence="2">Belongs to the GerABKC lipoprotein family.</text>
</comment>
<gene>
    <name evidence="10" type="ORF">HNR44_000017</name>
</gene>
<evidence type="ECO:0000313" key="10">
    <source>
        <dbReference type="EMBL" id="MBB6448068.1"/>
    </source>
</evidence>
<organism evidence="10 11">
    <name type="scientific">Geomicrobium halophilum</name>
    <dbReference type="NCBI Taxonomy" id="549000"/>
    <lineage>
        <taxon>Bacteria</taxon>
        <taxon>Bacillati</taxon>
        <taxon>Bacillota</taxon>
        <taxon>Bacilli</taxon>
        <taxon>Bacillales</taxon>
        <taxon>Geomicrobium</taxon>
    </lineage>
</organism>
<name>A0A841PZH1_9BACL</name>
<dbReference type="Pfam" id="PF05504">
    <property type="entry name" value="Spore_GerAC"/>
    <property type="match status" value="1"/>
</dbReference>
<reference evidence="10 11" key="1">
    <citation type="submission" date="2020-08" db="EMBL/GenBank/DDBJ databases">
        <title>Genomic Encyclopedia of Type Strains, Phase IV (KMG-IV): sequencing the most valuable type-strain genomes for metagenomic binning, comparative biology and taxonomic classification.</title>
        <authorList>
            <person name="Goeker M."/>
        </authorList>
    </citation>
    <scope>NUCLEOTIDE SEQUENCE [LARGE SCALE GENOMIC DNA]</scope>
    <source>
        <strain evidence="10 11">DSM 21769</strain>
    </source>
</reference>
<keyword evidence="4" id="KW-0732">Signal</keyword>
<sequence length="361" mass="40893">MNRAIRIAGLLLLLIGAGCSPQVRQIEDIQYIQAMGHDDENGDIQTTGVTTIFMPGQEVLPESETLTVSNVNLEGLYAGLQSESSRYVDTSRVRVELYSEELAAEGIFQQLDTIQRNPMIEQDRKIAINRGSAKEILEEDYPFHLTVNEYLDELIDQNIEAQIPQANFHDFLYRYYAGGADPFLPLLEKQEGRVEVIGLALFQGDMYTEDMDLEDTQVFRKLAEKTEEGTINIDLNENKGVTFHHLSSQPNWSIQQESEAIHIQANVDVEGVLQETRGIDVSQPENIQQLEQIASAEFKNRMEEIIQFLQENEIDPIGIGERVDQNVRGIDIKQWEEEEYPNVDVGVNVEFTIENTGAVES</sequence>
<dbReference type="NCBIfam" id="TIGR02887">
    <property type="entry name" value="spore_ger_x_C"/>
    <property type="match status" value="1"/>
</dbReference>
<proteinExistence type="inferred from homology"/>
<evidence type="ECO:0000259" key="8">
    <source>
        <dbReference type="Pfam" id="PF05504"/>
    </source>
</evidence>
<evidence type="ECO:0000256" key="5">
    <source>
        <dbReference type="ARBA" id="ARBA00023136"/>
    </source>
</evidence>
<keyword evidence="7" id="KW-0449">Lipoprotein</keyword>
<dbReference type="PANTHER" id="PTHR35789:SF1">
    <property type="entry name" value="SPORE GERMINATION PROTEIN B3"/>
    <property type="match status" value="1"/>
</dbReference>
<feature type="domain" description="Spore germination GerAC-like C-terminal" evidence="8">
    <location>
        <begin position="198"/>
        <end position="357"/>
    </location>
</feature>
<feature type="domain" description="Spore germination protein N-terminal" evidence="9">
    <location>
        <begin position="24"/>
        <end position="188"/>
    </location>
</feature>
<accession>A0A841PZH1</accession>
<comment type="caution">
    <text evidence="10">The sequence shown here is derived from an EMBL/GenBank/DDBJ whole genome shotgun (WGS) entry which is preliminary data.</text>
</comment>
<evidence type="ECO:0000256" key="3">
    <source>
        <dbReference type="ARBA" id="ARBA00022544"/>
    </source>
</evidence>
<dbReference type="PROSITE" id="PS51257">
    <property type="entry name" value="PROKAR_LIPOPROTEIN"/>
    <property type="match status" value="1"/>
</dbReference>
<dbReference type="GO" id="GO:0009847">
    <property type="term" value="P:spore germination"/>
    <property type="evidence" value="ECO:0007669"/>
    <property type="project" value="InterPro"/>
</dbReference>
<evidence type="ECO:0000256" key="7">
    <source>
        <dbReference type="ARBA" id="ARBA00023288"/>
    </source>
</evidence>
<dbReference type="PANTHER" id="PTHR35789">
    <property type="entry name" value="SPORE GERMINATION PROTEIN B3"/>
    <property type="match status" value="1"/>
</dbReference>
<evidence type="ECO:0000256" key="4">
    <source>
        <dbReference type="ARBA" id="ARBA00022729"/>
    </source>
</evidence>
<dbReference type="Pfam" id="PF25198">
    <property type="entry name" value="Spore_GerAC_N"/>
    <property type="match status" value="1"/>
</dbReference>
<keyword evidence="6" id="KW-0564">Palmitate</keyword>
<dbReference type="RefSeq" id="WP_184402108.1">
    <property type="nucleotide sequence ID" value="NZ_JACHHJ010000001.1"/>
</dbReference>
<comment type="subcellular location">
    <subcellularLocation>
        <location evidence="1">Membrane</location>
        <topology evidence="1">Lipid-anchor</topology>
    </subcellularLocation>
</comment>
<dbReference type="InterPro" id="IPR046953">
    <property type="entry name" value="Spore_GerAC-like_C"/>
</dbReference>
<keyword evidence="3" id="KW-0309">Germination</keyword>
<dbReference type="InterPro" id="IPR038501">
    <property type="entry name" value="Spore_GerAC_C_sf"/>
</dbReference>
<dbReference type="InterPro" id="IPR008844">
    <property type="entry name" value="Spore_GerAC-like"/>
</dbReference>
<dbReference type="Proteomes" id="UP000568839">
    <property type="component" value="Unassembled WGS sequence"/>
</dbReference>
<dbReference type="Gene3D" id="3.30.300.210">
    <property type="entry name" value="Nutrient germinant receptor protein C, domain 3"/>
    <property type="match status" value="1"/>
</dbReference>
<dbReference type="AlphaFoldDB" id="A0A841PZH1"/>
<evidence type="ECO:0000256" key="6">
    <source>
        <dbReference type="ARBA" id="ARBA00023139"/>
    </source>
</evidence>
<evidence type="ECO:0000256" key="1">
    <source>
        <dbReference type="ARBA" id="ARBA00004635"/>
    </source>
</evidence>
<protein>
    <submittedName>
        <fullName evidence="10">Spore germination protein</fullName>
    </submittedName>
</protein>
<keyword evidence="11" id="KW-1185">Reference proteome</keyword>
<keyword evidence="5" id="KW-0472">Membrane</keyword>